<dbReference type="InterPro" id="IPR014710">
    <property type="entry name" value="RmlC-like_jellyroll"/>
</dbReference>
<dbReference type="InterPro" id="IPR018490">
    <property type="entry name" value="cNMP-bd_dom_sf"/>
</dbReference>
<dbReference type="EMBL" id="JAQSIO010000013">
    <property type="protein sequence ID" value="MDD0817065.1"/>
    <property type="molecule type" value="Genomic_DNA"/>
</dbReference>
<protein>
    <submittedName>
        <fullName evidence="1">Crp/Fnr family transcriptional regulator</fullName>
    </submittedName>
</protein>
<evidence type="ECO:0000313" key="2">
    <source>
        <dbReference type="Proteomes" id="UP001528672"/>
    </source>
</evidence>
<name>A0ABT5MPB2_9BURK</name>
<comment type="caution">
    <text evidence="1">The sequence shown here is derived from an EMBL/GenBank/DDBJ whole genome shotgun (WGS) entry which is preliminary data.</text>
</comment>
<dbReference type="SUPFAM" id="SSF51206">
    <property type="entry name" value="cAMP-binding domain-like"/>
    <property type="match status" value="1"/>
</dbReference>
<keyword evidence="2" id="KW-1185">Reference proteome</keyword>
<evidence type="ECO:0000313" key="1">
    <source>
        <dbReference type="EMBL" id="MDD0817065.1"/>
    </source>
</evidence>
<proteinExistence type="predicted"/>
<sequence length="194" mass="20948">MTQEVLQDTQPATAAEARALAMGERLLDAGQVGPVWRVTRGVFRLERLSDEGWSFVQLALPGDLIGVEALCSDAYAFGATAVVDSEAVALTLESDSLRHQVLADAFLQQQRRSAEAVRLRSGTVASRVDHFLATLAHATGVITQRVRDCDLPYLRDIALIVDSAPESVCRAMGSLVAPRTRARPARRKLSPALA</sequence>
<dbReference type="Gene3D" id="2.60.120.10">
    <property type="entry name" value="Jelly Rolls"/>
    <property type="match status" value="1"/>
</dbReference>
<dbReference type="RefSeq" id="WP_273929434.1">
    <property type="nucleotide sequence ID" value="NZ_JAQSIO010000013.1"/>
</dbReference>
<reference evidence="1 2" key="1">
    <citation type="submission" date="2023-02" db="EMBL/GenBank/DDBJ databases">
        <title>Bacterial whole genome sequence for Curvibacter sp. HBC28.</title>
        <authorList>
            <person name="Le V."/>
            <person name="Ko S.-R."/>
            <person name="Ahn C.-Y."/>
            <person name="Oh H.-M."/>
        </authorList>
    </citation>
    <scope>NUCLEOTIDE SEQUENCE [LARGE SCALE GENOMIC DNA]</scope>
    <source>
        <strain evidence="1 2">HBC28</strain>
    </source>
</reference>
<gene>
    <name evidence="1" type="ORF">PSQ39_20700</name>
</gene>
<dbReference type="Proteomes" id="UP001528672">
    <property type="component" value="Unassembled WGS sequence"/>
</dbReference>
<organism evidence="1 2">
    <name type="scientific">Curvibacter microcysteis</name>
    <dbReference type="NCBI Taxonomy" id="3026419"/>
    <lineage>
        <taxon>Bacteria</taxon>
        <taxon>Pseudomonadati</taxon>
        <taxon>Pseudomonadota</taxon>
        <taxon>Betaproteobacteria</taxon>
        <taxon>Burkholderiales</taxon>
        <taxon>Comamonadaceae</taxon>
        <taxon>Curvibacter</taxon>
    </lineage>
</organism>
<accession>A0ABT5MPB2</accession>